<sequence>MIGKHVSSIARTAEQLKLPRVELLKVDPIKDFEDRVLHALVMKMYGKLWEVGNVAAFMDVWVHCLECHHYSYVTGRVLHRDLSENNLMFKIGDDDHVRGILNDWDMAAWVDHNDAIPLSTAQHRTGTFPFMAVELMVPNPPAHLYRHDLESFFYILVWAALHYDFENKARAPKVHPAVRKWNSSYMQSAHDNKGLLLRNSEDIVTIIAQIPLQCQALGPWIRAIWDLFYEGSLIQGHYEMAKRRGATATWDNKTYGGCVTFEKFVGAVGRPIRAENGAPALA</sequence>
<dbReference type="PANTHER" id="PTHR38248:SF2">
    <property type="entry name" value="FUNK1 11"/>
    <property type="match status" value="1"/>
</dbReference>
<dbReference type="Gene3D" id="1.10.510.10">
    <property type="entry name" value="Transferase(Phosphotransferase) domain 1"/>
    <property type="match status" value="1"/>
</dbReference>
<keyword evidence="3" id="KW-1185">Reference proteome</keyword>
<reference evidence="2" key="1">
    <citation type="submission" date="2020-07" db="EMBL/GenBank/DDBJ databases">
        <authorList>
            <person name="Nieuwenhuis M."/>
            <person name="Van De Peppel L.J.J."/>
        </authorList>
    </citation>
    <scope>NUCLEOTIDE SEQUENCE</scope>
    <source>
        <strain evidence="2">AP01</strain>
        <tissue evidence="2">Mycelium</tissue>
    </source>
</reference>
<reference evidence="2" key="2">
    <citation type="submission" date="2021-10" db="EMBL/GenBank/DDBJ databases">
        <title>Phylogenomics reveals ancestral predisposition of the termite-cultivated fungus Termitomyces towards a domesticated lifestyle.</title>
        <authorList>
            <person name="Auxier B."/>
            <person name="Grum-Grzhimaylo A."/>
            <person name="Cardenas M.E."/>
            <person name="Lodge J.D."/>
            <person name="Laessoe T."/>
            <person name="Pedersen O."/>
            <person name="Smith M.E."/>
            <person name="Kuyper T.W."/>
            <person name="Franco-Molano E.A."/>
            <person name="Baroni T.J."/>
            <person name="Aanen D.K."/>
        </authorList>
    </citation>
    <scope>NUCLEOTIDE SEQUENCE</scope>
    <source>
        <strain evidence="2">AP01</strain>
        <tissue evidence="2">Mycelium</tissue>
    </source>
</reference>
<dbReference type="Pfam" id="PF17667">
    <property type="entry name" value="Pkinase_fungal"/>
    <property type="match status" value="1"/>
</dbReference>
<dbReference type="InterPro" id="IPR040976">
    <property type="entry name" value="Pkinase_fungal"/>
</dbReference>
<gene>
    <name evidence="2" type="ORF">DXG03_001348</name>
</gene>
<dbReference type="AlphaFoldDB" id="A0A9P7K8L8"/>
<dbReference type="Proteomes" id="UP000775547">
    <property type="component" value="Unassembled WGS sequence"/>
</dbReference>
<accession>A0A9P7K8L8</accession>
<comment type="caution">
    <text evidence="2">The sequence shown here is derived from an EMBL/GenBank/DDBJ whole genome shotgun (WGS) entry which is preliminary data.</text>
</comment>
<dbReference type="PANTHER" id="PTHR38248">
    <property type="entry name" value="FUNK1 6"/>
    <property type="match status" value="1"/>
</dbReference>
<evidence type="ECO:0000313" key="2">
    <source>
        <dbReference type="EMBL" id="KAG5640065.1"/>
    </source>
</evidence>
<name>A0A9P7K8L8_9AGAR</name>
<dbReference type="EMBL" id="JABCKV010001272">
    <property type="protein sequence ID" value="KAG5640065.1"/>
    <property type="molecule type" value="Genomic_DNA"/>
</dbReference>
<dbReference type="SUPFAM" id="SSF56112">
    <property type="entry name" value="Protein kinase-like (PK-like)"/>
    <property type="match status" value="1"/>
</dbReference>
<proteinExistence type="predicted"/>
<evidence type="ECO:0000259" key="1">
    <source>
        <dbReference type="Pfam" id="PF17667"/>
    </source>
</evidence>
<evidence type="ECO:0000313" key="3">
    <source>
        <dbReference type="Proteomes" id="UP000775547"/>
    </source>
</evidence>
<dbReference type="OrthoDB" id="5569250at2759"/>
<feature type="domain" description="Fungal-type protein kinase" evidence="1">
    <location>
        <begin position="23"/>
        <end position="159"/>
    </location>
</feature>
<dbReference type="InterPro" id="IPR011009">
    <property type="entry name" value="Kinase-like_dom_sf"/>
</dbReference>
<protein>
    <recommendedName>
        <fullName evidence="1">Fungal-type protein kinase domain-containing protein</fullName>
    </recommendedName>
</protein>
<organism evidence="2 3">
    <name type="scientific">Asterophora parasitica</name>
    <dbReference type="NCBI Taxonomy" id="117018"/>
    <lineage>
        <taxon>Eukaryota</taxon>
        <taxon>Fungi</taxon>
        <taxon>Dikarya</taxon>
        <taxon>Basidiomycota</taxon>
        <taxon>Agaricomycotina</taxon>
        <taxon>Agaricomycetes</taxon>
        <taxon>Agaricomycetidae</taxon>
        <taxon>Agaricales</taxon>
        <taxon>Tricholomatineae</taxon>
        <taxon>Lyophyllaceae</taxon>
        <taxon>Asterophora</taxon>
    </lineage>
</organism>